<dbReference type="InterPro" id="IPR001482">
    <property type="entry name" value="T2SS/T4SS_dom"/>
</dbReference>
<dbReference type="CDD" id="cd01131">
    <property type="entry name" value="PilT"/>
    <property type="match status" value="1"/>
</dbReference>
<proteinExistence type="inferred from homology"/>
<evidence type="ECO:0000256" key="1">
    <source>
        <dbReference type="ARBA" id="ARBA00006611"/>
    </source>
</evidence>
<organism evidence="3 4">
    <name type="scientific">Marinobacter mobilis</name>
    <dbReference type="NCBI Taxonomy" id="488533"/>
    <lineage>
        <taxon>Bacteria</taxon>
        <taxon>Pseudomonadati</taxon>
        <taxon>Pseudomonadota</taxon>
        <taxon>Gammaproteobacteria</taxon>
        <taxon>Pseudomonadales</taxon>
        <taxon>Marinobacteraceae</taxon>
        <taxon>Marinobacter</taxon>
    </lineage>
</organism>
<dbReference type="EMBL" id="FNNE01000002">
    <property type="protein sequence ID" value="SDW28140.1"/>
    <property type="molecule type" value="Genomic_DNA"/>
</dbReference>
<dbReference type="GO" id="GO:0016887">
    <property type="term" value="F:ATP hydrolysis activity"/>
    <property type="evidence" value="ECO:0007669"/>
    <property type="project" value="InterPro"/>
</dbReference>
<dbReference type="RefSeq" id="WP_091811435.1">
    <property type="nucleotide sequence ID" value="NZ_FNNE01000002.1"/>
</dbReference>
<comment type="similarity">
    <text evidence="1">Belongs to the GSP E family.</text>
</comment>
<dbReference type="GO" id="GO:0005524">
    <property type="term" value="F:ATP binding"/>
    <property type="evidence" value="ECO:0007669"/>
    <property type="project" value="InterPro"/>
</dbReference>
<dbReference type="NCBIfam" id="TIGR01420">
    <property type="entry name" value="pilT_fam"/>
    <property type="match status" value="1"/>
</dbReference>
<feature type="domain" description="Bacterial type II secretion system protein E" evidence="2">
    <location>
        <begin position="193"/>
        <end position="207"/>
    </location>
</feature>
<dbReference type="Gene3D" id="3.40.50.300">
    <property type="entry name" value="P-loop containing nucleotide triphosphate hydrolases"/>
    <property type="match status" value="1"/>
</dbReference>
<accession>A0A1H2S9E9</accession>
<dbReference type="OrthoDB" id="9804785at2"/>
<dbReference type="InterPro" id="IPR050921">
    <property type="entry name" value="T4SS_GSP_E_ATPase"/>
</dbReference>
<evidence type="ECO:0000259" key="2">
    <source>
        <dbReference type="PROSITE" id="PS00662"/>
    </source>
</evidence>
<gene>
    <name evidence="3" type="ORF">SAMN04487960_10262</name>
</gene>
<dbReference type="Proteomes" id="UP000199675">
    <property type="component" value="Unassembled WGS sequence"/>
</dbReference>
<keyword evidence="4" id="KW-1185">Reference proteome</keyword>
<reference evidence="3 4" key="1">
    <citation type="submission" date="2016-10" db="EMBL/GenBank/DDBJ databases">
        <authorList>
            <person name="de Groot N.N."/>
        </authorList>
    </citation>
    <scope>NUCLEOTIDE SEQUENCE [LARGE SCALE GENOMIC DNA]</scope>
    <source>
        <strain evidence="3 4">CGMCC 1.7059</strain>
    </source>
</reference>
<dbReference type="AlphaFoldDB" id="A0A1H2S9E9"/>
<dbReference type="STRING" id="488533.SAMN04487960_10262"/>
<dbReference type="InterPro" id="IPR027417">
    <property type="entry name" value="P-loop_NTPase"/>
</dbReference>
<dbReference type="SUPFAM" id="SSF52540">
    <property type="entry name" value="P-loop containing nucleoside triphosphate hydrolases"/>
    <property type="match status" value="1"/>
</dbReference>
<dbReference type="Pfam" id="PF00437">
    <property type="entry name" value="T2SSE"/>
    <property type="match status" value="1"/>
</dbReference>
<protein>
    <submittedName>
        <fullName evidence="3">Twitching motility protein PilU</fullName>
    </submittedName>
</protein>
<dbReference type="PANTHER" id="PTHR30486">
    <property type="entry name" value="TWITCHING MOTILITY PROTEIN PILT"/>
    <property type="match status" value="1"/>
</dbReference>
<dbReference type="InterPro" id="IPR006321">
    <property type="entry name" value="PilT/PilU"/>
</dbReference>
<dbReference type="PROSITE" id="PS00662">
    <property type="entry name" value="T2SP_E"/>
    <property type="match status" value="1"/>
</dbReference>
<dbReference type="PANTHER" id="PTHR30486:SF12">
    <property type="entry name" value="TYPE IV PILUS ATPASE PILU"/>
    <property type="match status" value="1"/>
</dbReference>
<dbReference type="Gene3D" id="3.30.450.90">
    <property type="match status" value="1"/>
</dbReference>
<name>A0A1H2S9E9_9GAMM</name>
<evidence type="ECO:0000313" key="3">
    <source>
        <dbReference type="EMBL" id="SDW28140.1"/>
    </source>
</evidence>
<evidence type="ECO:0000313" key="4">
    <source>
        <dbReference type="Proteomes" id="UP000199675"/>
    </source>
</evidence>
<sequence>MDLAAFLTEMIEKGASDLFLTTGSPVVMKVEGHSHPITQTPLPPGAVKELAYSIMHDQQKAEFEREKELDMSLSLRDRGRFRVNVFLQRGEVAVVIRHLRMDIPDIESLGLPPILKTLINQPRGLILVVGATGSGKSTTLASMIEHRNETRTGHILTIEDPIEYTHRHRRSIVNQREVGADTNSYATALRRAMREAPDVIMIGEIRDRETMKHALTYAETGHLCISTLHAGNVDQTLRRIVNFFPENAHTELFMDLSMHLKAIVGQRLLPGLDQKRIAAVEVMLASPLIRDMINKGELGNIREIMEKSPEQGMQSFDQAILELYHQGKITRETALAHADSSNNLAVRMRLESGIEGANFSLSDVDDEA</sequence>